<evidence type="ECO:0000256" key="5">
    <source>
        <dbReference type="ARBA" id="ARBA00022989"/>
    </source>
</evidence>
<evidence type="ECO:0000256" key="4">
    <source>
        <dbReference type="ARBA" id="ARBA00022840"/>
    </source>
</evidence>
<dbReference type="CDD" id="cd03228">
    <property type="entry name" value="ABCC_MRP_Like"/>
    <property type="match status" value="1"/>
</dbReference>
<keyword evidence="2 7" id="KW-0812">Transmembrane</keyword>
<feature type="transmembrane region" description="Helical" evidence="7">
    <location>
        <begin position="263"/>
        <end position="287"/>
    </location>
</feature>
<dbReference type="EMBL" id="JAVIPQ010000241">
    <property type="protein sequence ID" value="MDQ9556868.1"/>
    <property type="molecule type" value="Genomic_DNA"/>
</dbReference>
<feature type="transmembrane region" description="Helical" evidence="7">
    <location>
        <begin position="70"/>
        <end position="88"/>
    </location>
</feature>
<comment type="subcellular location">
    <subcellularLocation>
        <location evidence="1">Cell membrane</location>
        <topology evidence="1">Multi-pass membrane protein</topology>
    </subcellularLocation>
</comment>
<dbReference type="InterPro" id="IPR003593">
    <property type="entry name" value="AAA+_ATPase"/>
</dbReference>
<gene>
    <name evidence="10" type="ORF">RF091_15280</name>
</gene>
<evidence type="ECO:0000256" key="6">
    <source>
        <dbReference type="ARBA" id="ARBA00023136"/>
    </source>
</evidence>
<sequence>MGPHHTVKKIKGKKMEKILFLLKYFNKSSSYTVKRQFYTLILISVIATFLFSVQPVIMAYLINAIEEKEFSLSLSIITLAISYIAIMSMRKLSSALNFILITSLRNNIVINMTDNYFKSLFNLKEVNSHENTGDITQRLNQAIDELTILLRNISHNLLPPLFQLGFSISIILLSGDYLVSSLFLIYFILYLHTKKKFNKKISELYSDFYSTSVKKYSIITDSVKNMEAARVCNTYEFLFNRYKTLLNKIEDKHEALLKTDFKLLLIEALLSIFFFGSSFLLSLYFVISKGITLGHFVMIASYIMLLATPLENIGSMYTAMQKSTASLYTFITSIKPPTTQNSHTTDLQDTAVSITLRDVQYSYDKNGTYAIKNMNIEFSHAGFFTLTGPSGAGKSTLAKLISGELEPDAGRIYLNSSEINSLSIKQRAEIIFHVAQNDYIFMDTLRFNLQIACPDASDEKLLMALKHAQLNDLPLNNSTSLLDLRIGDNGMTLSGGQRQRLSLARLFLRQPKIIILDEVTSSLDFINEREVLENIKAAYPSSIVINISHRRSTFDYSDEIIVLDQQGIADRGELSSLADRNIYIQSILHKNTLDAAV</sequence>
<dbReference type="Proteomes" id="UP001234811">
    <property type="component" value="Unassembled WGS sequence"/>
</dbReference>
<accession>A0ABD5BJV2</accession>
<dbReference type="InterPro" id="IPR017871">
    <property type="entry name" value="ABC_transporter-like_CS"/>
</dbReference>
<dbReference type="Gene3D" id="1.20.1560.10">
    <property type="entry name" value="ABC transporter type 1, transmembrane domain"/>
    <property type="match status" value="1"/>
</dbReference>
<evidence type="ECO:0000259" key="9">
    <source>
        <dbReference type="PROSITE" id="PS50929"/>
    </source>
</evidence>
<dbReference type="InterPro" id="IPR011527">
    <property type="entry name" value="ABC1_TM_dom"/>
</dbReference>
<keyword evidence="6 7" id="KW-0472">Membrane</keyword>
<dbReference type="RefSeq" id="WP_308315959.1">
    <property type="nucleotide sequence ID" value="NZ_JARDVW010000001.1"/>
</dbReference>
<dbReference type="SUPFAM" id="SSF52540">
    <property type="entry name" value="P-loop containing nucleoside triphosphate hydrolases"/>
    <property type="match status" value="1"/>
</dbReference>
<feature type="transmembrane region" description="Helical" evidence="7">
    <location>
        <begin position="37"/>
        <end position="58"/>
    </location>
</feature>
<dbReference type="PANTHER" id="PTHR24221">
    <property type="entry name" value="ATP-BINDING CASSETTE SUB-FAMILY B"/>
    <property type="match status" value="1"/>
</dbReference>
<dbReference type="GO" id="GO:0005524">
    <property type="term" value="F:ATP binding"/>
    <property type="evidence" value="ECO:0007669"/>
    <property type="project" value="UniProtKB-KW"/>
</dbReference>
<dbReference type="Pfam" id="PF00005">
    <property type="entry name" value="ABC_tran"/>
    <property type="match status" value="1"/>
</dbReference>
<comment type="caution">
    <text evidence="10">The sequence shown here is derived from an EMBL/GenBank/DDBJ whole genome shotgun (WGS) entry which is preliminary data.</text>
</comment>
<evidence type="ECO:0000313" key="10">
    <source>
        <dbReference type="EMBL" id="MDQ9556868.1"/>
    </source>
</evidence>
<dbReference type="AlphaFoldDB" id="A0ABD5BJV2"/>
<feature type="domain" description="ABC transporter" evidence="8">
    <location>
        <begin position="354"/>
        <end position="590"/>
    </location>
</feature>
<dbReference type="Gene3D" id="3.40.50.300">
    <property type="entry name" value="P-loop containing nucleotide triphosphate hydrolases"/>
    <property type="match status" value="1"/>
</dbReference>
<dbReference type="GO" id="GO:0005886">
    <property type="term" value="C:plasma membrane"/>
    <property type="evidence" value="ECO:0007669"/>
    <property type="project" value="UniProtKB-SubCell"/>
</dbReference>
<evidence type="ECO:0000256" key="2">
    <source>
        <dbReference type="ARBA" id="ARBA00022692"/>
    </source>
</evidence>
<evidence type="ECO:0000256" key="1">
    <source>
        <dbReference type="ARBA" id="ARBA00004651"/>
    </source>
</evidence>
<feature type="domain" description="ABC transmembrane type-1" evidence="9">
    <location>
        <begin position="40"/>
        <end position="322"/>
    </location>
</feature>
<evidence type="ECO:0000313" key="11">
    <source>
        <dbReference type="Proteomes" id="UP001234811"/>
    </source>
</evidence>
<dbReference type="InterPro" id="IPR036640">
    <property type="entry name" value="ABC1_TM_sf"/>
</dbReference>
<evidence type="ECO:0000256" key="3">
    <source>
        <dbReference type="ARBA" id="ARBA00022741"/>
    </source>
</evidence>
<protein>
    <submittedName>
        <fullName evidence="10">ATP-binding cassette domain-containing protein</fullName>
    </submittedName>
</protein>
<dbReference type="Pfam" id="PF00664">
    <property type="entry name" value="ABC_membrane"/>
    <property type="match status" value="1"/>
</dbReference>
<keyword evidence="3" id="KW-0547">Nucleotide-binding</keyword>
<evidence type="ECO:0000259" key="8">
    <source>
        <dbReference type="PROSITE" id="PS50893"/>
    </source>
</evidence>
<dbReference type="SUPFAM" id="SSF90123">
    <property type="entry name" value="ABC transporter transmembrane region"/>
    <property type="match status" value="1"/>
</dbReference>
<dbReference type="SMART" id="SM00382">
    <property type="entry name" value="AAA"/>
    <property type="match status" value="1"/>
</dbReference>
<name>A0ABD5BJV2_SERMA</name>
<dbReference type="InterPro" id="IPR039421">
    <property type="entry name" value="Type_1_exporter"/>
</dbReference>
<dbReference type="PROSITE" id="PS50893">
    <property type="entry name" value="ABC_TRANSPORTER_2"/>
    <property type="match status" value="1"/>
</dbReference>
<proteinExistence type="predicted"/>
<dbReference type="PANTHER" id="PTHR24221:SF654">
    <property type="entry name" value="ATP-BINDING CASSETTE SUB-FAMILY B MEMBER 6"/>
    <property type="match status" value="1"/>
</dbReference>
<keyword evidence="5 7" id="KW-1133">Transmembrane helix</keyword>
<keyword evidence="4 10" id="KW-0067">ATP-binding</keyword>
<dbReference type="InterPro" id="IPR003439">
    <property type="entry name" value="ABC_transporter-like_ATP-bd"/>
</dbReference>
<dbReference type="PROSITE" id="PS50929">
    <property type="entry name" value="ABC_TM1F"/>
    <property type="match status" value="1"/>
</dbReference>
<dbReference type="InterPro" id="IPR027417">
    <property type="entry name" value="P-loop_NTPase"/>
</dbReference>
<reference evidence="10 11" key="1">
    <citation type="submission" date="2023-07" db="EMBL/GenBank/DDBJ databases">
        <title>Pathogens genome sequencing project 196.</title>
        <authorList>
            <person name="Cao X."/>
        </authorList>
    </citation>
    <scope>NUCLEOTIDE SEQUENCE [LARGE SCALE GENOMIC DNA]</scope>
    <source>
        <strain evidence="10 11">SM41</strain>
    </source>
</reference>
<dbReference type="PROSITE" id="PS00211">
    <property type="entry name" value="ABC_TRANSPORTER_1"/>
    <property type="match status" value="1"/>
</dbReference>
<evidence type="ECO:0000256" key="7">
    <source>
        <dbReference type="SAM" id="Phobius"/>
    </source>
</evidence>
<feature type="transmembrane region" description="Helical" evidence="7">
    <location>
        <begin position="293"/>
        <end position="313"/>
    </location>
</feature>
<organism evidence="10 11">
    <name type="scientific">Serratia marcescens</name>
    <dbReference type="NCBI Taxonomy" id="615"/>
    <lineage>
        <taxon>Bacteria</taxon>
        <taxon>Pseudomonadati</taxon>
        <taxon>Pseudomonadota</taxon>
        <taxon>Gammaproteobacteria</taxon>
        <taxon>Enterobacterales</taxon>
        <taxon>Yersiniaceae</taxon>
        <taxon>Serratia</taxon>
    </lineage>
</organism>
<feature type="transmembrane region" description="Helical" evidence="7">
    <location>
        <begin position="164"/>
        <end position="191"/>
    </location>
</feature>